<dbReference type="InterPro" id="IPR051794">
    <property type="entry name" value="PG_Endopeptidase_C40"/>
</dbReference>
<evidence type="ECO:0000313" key="7">
    <source>
        <dbReference type="EMBL" id="SQI00691.1"/>
    </source>
</evidence>
<keyword evidence="4" id="KW-0788">Thiol protease</keyword>
<dbReference type="RefSeq" id="WP_039673944.1">
    <property type="nucleotide sequence ID" value="NZ_CP065689.1"/>
</dbReference>
<dbReference type="EMBL" id="LS483460">
    <property type="protein sequence ID" value="SQI00691.1"/>
    <property type="molecule type" value="Genomic_DNA"/>
</dbReference>
<evidence type="ECO:0000313" key="9">
    <source>
        <dbReference type="Proteomes" id="UP000594905"/>
    </source>
</evidence>
<sequence>MLESAIAQIARLQPAQLPNVGLPIVPDLTAAGPLAEIAHGDPQALFDVSRQAAEDISTVRSALGSARSLISATVRDLVGLGFELLQRGLPLALGLLIPNPAAQAAARSALQVLAMEYIGKAMVRIKRLAGELLQAAAPLVPIGQRAVRPAVRGRQDSTDVTVARHALREPAVEGGSEQGQAAAQAALSQVGTPYGWGGTGNGNFDCSGLTQWAWRQAGVELPRTAESQTVGRQVSAEELQPGDLVVWDGHVAMYSGDGQIVEAGSPVQTGPLRTNNMGMAFKGFWRPTG</sequence>
<evidence type="ECO:0000256" key="3">
    <source>
        <dbReference type="ARBA" id="ARBA00022801"/>
    </source>
</evidence>
<dbReference type="PANTHER" id="PTHR47359:SF3">
    <property type="entry name" value="NLP_P60 DOMAIN-CONTAINING PROTEIN-RELATED"/>
    <property type="match status" value="1"/>
</dbReference>
<dbReference type="Proteomes" id="UP000249264">
    <property type="component" value="Chromosome 1"/>
</dbReference>
<reference evidence="7 8" key="1">
    <citation type="submission" date="2018-06" db="EMBL/GenBank/DDBJ databases">
        <authorList>
            <consortium name="Pathogen Informatics"/>
            <person name="Doyle S."/>
        </authorList>
    </citation>
    <scope>NUCLEOTIDE SEQUENCE [LARGE SCALE GENOMIC DNA]</scope>
    <source>
        <strain evidence="7 8">NCTC10288</strain>
    </source>
</reference>
<protein>
    <submittedName>
        <fullName evidence="6">C40 family peptidase</fullName>
    </submittedName>
    <submittedName>
        <fullName evidence="7">Cell wall-associated hydrolase</fullName>
        <ecNumber evidence="7">3.4.-.-</ecNumber>
    </submittedName>
</protein>
<dbReference type="EMBL" id="CP065689">
    <property type="protein sequence ID" value="QPS60457.1"/>
    <property type="molecule type" value="Genomic_DNA"/>
</dbReference>
<dbReference type="InterPro" id="IPR038765">
    <property type="entry name" value="Papain-like_cys_pep_sf"/>
</dbReference>
<dbReference type="InterPro" id="IPR000064">
    <property type="entry name" value="NLP_P60_dom"/>
</dbReference>
<evidence type="ECO:0000256" key="4">
    <source>
        <dbReference type="ARBA" id="ARBA00022807"/>
    </source>
</evidence>
<dbReference type="OrthoDB" id="5177647at2"/>
<dbReference type="SUPFAM" id="SSF54001">
    <property type="entry name" value="Cysteine proteinases"/>
    <property type="match status" value="1"/>
</dbReference>
<keyword evidence="2" id="KW-0645">Protease</keyword>
<comment type="similarity">
    <text evidence="1">Belongs to the peptidase C40 family.</text>
</comment>
<accession>A0A2X4RF70</accession>
<evidence type="ECO:0000256" key="2">
    <source>
        <dbReference type="ARBA" id="ARBA00022670"/>
    </source>
</evidence>
<dbReference type="STRING" id="38301.NX84_03805"/>
<dbReference type="Gene3D" id="3.90.1720.10">
    <property type="entry name" value="endopeptidase domain like (from Nostoc punctiforme)"/>
    <property type="match status" value="1"/>
</dbReference>
<name>A0A2X4RF70_9CORY</name>
<dbReference type="GO" id="GO:0008234">
    <property type="term" value="F:cysteine-type peptidase activity"/>
    <property type="evidence" value="ECO:0007669"/>
    <property type="project" value="UniProtKB-KW"/>
</dbReference>
<evidence type="ECO:0000256" key="1">
    <source>
        <dbReference type="ARBA" id="ARBA00007074"/>
    </source>
</evidence>
<evidence type="ECO:0000313" key="8">
    <source>
        <dbReference type="Proteomes" id="UP000249264"/>
    </source>
</evidence>
<dbReference type="AlphaFoldDB" id="A0A2X4RF70"/>
<reference evidence="6 9" key="2">
    <citation type="submission" date="2020-12" db="EMBL/GenBank/DDBJ databases">
        <title>FDA dAtabase for Regulatory Grade micrObial Sequences (FDA-ARGOS): Supporting development and validation of Infectious Disease Dx tests.</title>
        <authorList>
            <person name="Sproer C."/>
            <person name="Gronow S."/>
            <person name="Severitt S."/>
            <person name="Schroder I."/>
            <person name="Tallon L."/>
            <person name="Sadzewicz L."/>
            <person name="Zhao X."/>
            <person name="Boylan J."/>
            <person name="Ott S."/>
            <person name="Bowen H."/>
            <person name="Vavikolanu K."/>
            <person name="Mehta A."/>
            <person name="Aluvathingal J."/>
            <person name="Nadendla S."/>
            <person name="Lowell S."/>
            <person name="Myers T."/>
            <person name="Yan Y."/>
            <person name="Sichtig H."/>
        </authorList>
    </citation>
    <scope>NUCLEOTIDE SEQUENCE [LARGE SCALE GENOMIC DNA]</scope>
    <source>
        <strain evidence="6 9">FDAARGOS_894</strain>
    </source>
</reference>
<dbReference type="GO" id="GO:0006508">
    <property type="term" value="P:proteolysis"/>
    <property type="evidence" value="ECO:0007669"/>
    <property type="project" value="UniProtKB-KW"/>
</dbReference>
<evidence type="ECO:0000313" key="6">
    <source>
        <dbReference type="EMBL" id="QPS60457.1"/>
    </source>
</evidence>
<organism evidence="7 8">
    <name type="scientific">Corynebacterium minutissimum</name>
    <dbReference type="NCBI Taxonomy" id="38301"/>
    <lineage>
        <taxon>Bacteria</taxon>
        <taxon>Bacillati</taxon>
        <taxon>Actinomycetota</taxon>
        <taxon>Actinomycetes</taxon>
        <taxon>Mycobacteriales</taxon>
        <taxon>Corynebacteriaceae</taxon>
        <taxon>Corynebacterium</taxon>
    </lineage>
</organism>
<feature type="domain" description="NlpC/P60" evidence="5">
    <location>
        <begin position="176"/>
        <end position="289"/>
    </location>
</feature>
<gene>
    <name evidence="6" type="ORF">I6G51_04475</name>
    <name evidence="7" type="ORF">NCTC10288_02009</name>
</gene>
<dbReference type="GeneID" id="70783883"/>
<dbReference type="Pfam" id="PF00877">
    <property type="entry name" value="NLPC_P60"/>
    <property type="match status" value="1"/>
</dbReference>
<dbReference type="PROSITE" id="PS51935">
    <property type="entry name" value="NLPC_P60"/>
    <property type="match status" value="1"/>
</dbReference>
<keyword evidence="9" id="KW-1185">Reference proteome</keyword>
<dbReference type="KEGG" id="cmin:NCTC10288_02009"/>
<dbReference type="EC" id="3.4.-.-" evidence="7"/>
<dbReference type="PANTHER" id="PTHR47359">
    <property type="entry name" value="PEPTIDOGLYCAN DL-ENDOPEPTIDASE CWLO"/>
    <property type="match status" value="1"/>
</dbReference>
<dbReference type="Proteomes" id="UP000594905">
    <property type="component" value="Chromosome"/>
</dbReference>
<evidence type="ECO:0000259" key="5">
    <source>
        <dbReference type="PROSITE" id="PS51935"/>
    </source>
</evidence>
<keyword evidence="3 7" id="KW-0378">Hydrolase</keyword>
<proteinExistence type="inferred from homology"/>